<dbReference type="Proteomes" id="UP000549695">
    <property type="component" value="Unassembled WGS sequence"/>
</dbReference>
<dbReference type="EMBL" id="JACCCZ010000001">
    <property type="protein sequence ID" value="NYG00452.1"/>
    <property type="molecule type" value="Genomic_DNA"/>
</dbReference>
<comment type="caution">
    <text evidence="1">The sequence shown here is derived from an EMBL/GenBank/DDBJ whole genome shotgun (WGS) entry which is preliminary data.</text>
</comment>
<organism evidence="1 2">
    <name type="scientific">Pseudonocardia alni</name>
    <name type="common">Amycolata alni</name>
    <dbReference type="NCBI Taxonomy" id="33907"/>
    <lineage>
        <taxon>Bacteria</taxon>
        <taxon>Bacillati</taxon>
        <taxon>Actinomycetota</taxon>
        <taxon>Actinomycetes</taxon>
        <taxon>Pseudonocardiales</taxon>
        <taxon>Pseudonocardiaceae</taxon>
        <taxon>Pseudonocardia</taxon>
    </lineage>
</organism>
<name>A0A852W4I5_PSEA5</name>
<evidence type="ECO:0000313" key="1">
    <source>
        <dbReference type="EMBL" id="NYG00452.1"/>
    </source>
</evidence>
<accession>A0A852W4I5</accession>
<sequence>MSGLGMGGAFSAIAYLTLAHSDTHDVGPHSSAAQLLDQPATAALVGLGGALLVAPAPPAVALPVLPVVVAVPALAGAPTASRTRVPGR</sequence>
<dbReference type="RefSeq" id="WP_179760249.1">
    <property type="nucleotide sequence ID" value="NZ_BAAAJZ010000005.1"/>
</dbReference>
<dbReference type="AlphaFoldDB" id="A0A852W4I5"/>
<gene>
    <name evidence="1" type="ORF">HDA37_000737</name>
</gene>
<evidence type="ECO:0000313" key="2">
    <source>
        <dbReference type="Proteomes" id="UP000549695"/>
    </source>
</evidence>
<keyword evidence="2" id="KW-1185">Reference proteome</keyword>
<reference evidence="1 2" key="1">
    <citation type="submission" date="2020-07" db="EMBL/GenBank/DDBJ databases">
        <title>Sequencing the genomes of 1000 actinobacteria strains.</title>
        <authorList>
            <person name="Klenk H.-P."/>
        </authorList>
    </citation>
    <scope>NUCLEOTIDE SEQUENCE [LARGE SCALE GENOMIC DNA]</scope>
    <source>
        <strain evidence="1 2">DSM 44749</strain>
    </source>
</reference>
<dbReference type="GeneID" id="98050557"/>
<proteinExistence type="predicted"/>
<protein>
    <submittedName>
        <fullName evidence="1">Uncharacterized protein</fullName>
    </submittedName>
</protein>